<evidence type="ECO:0000256" key="4">
    <source>
        <dbReference type="ARBA" id="ARBA00022827"/>
    </source>
</evidence>
<feature type="domain" description="Acyl-CoA oxidase/dehydrogenase middle" evidence="7">
    <location>
        <begin position="129"/>
        <end position="239"/>
    </location>
</feature>
<keyword evidence="5" id="KW-0560">Oxidoreductase</keyword>
<dbReference type="InterPro" id="IPR009100">
    <property type="entry name" value="AcylCoA_DH/oxidase_NM_dom_sf"/>
</dbReference>
<dbReference type="SUPFAM" id="SSF56645">
    <property type="entry name" value="Acyl-CoA dehydrogenase NM domain-like"/>
    <property type="match status" value="1"/>
</dbReference>
<dbReference type="InterPro" id="IPR036250">
    <property type="entry name" value="AcylCo_DH-like_C"/>
</dbReference>
<feature type="domain" description="Acetyl-CoA dehydrogenase-like C-terminal" evidence="9">
    <location>
        <begin position="445"/>
        <end position="568"/>
    </location>
</feature>
<evidence type="ECO:0000259" key="8">
    <source>
        <dbReference type="Pfam" id="PF02771"/>
    </source>
</evidence>
<dbReference type="Pfam" id="PF12806">
    <property type="entry name" value="Acyl-CoA_dh_C"/>
    <property type="match status" value="1"/>
</dbReference>
<dbReference type="Pfam" id="PF00441">
    <property type="entry name" value="Acyl-CoA_dh_1"/>
    <property type="match status" value="1"/>
</dbReference>
<dbReference type="SUPFAM" id="SSF47203">
    <property type="entry name" value="Acyl-CoA dehydrogenase C-terminal domain-like"/>
    <property type="match status" value="1"/>
</dbReference>
<comment type="cofactor">
    <cofactor evidence="1 5">
        <name>FAD</name>
        <dbReference type="ChEBI" id="CHEBI:57692"/>
    </cofactor>
</comment>
<dbReference type="InterPro" id="IPR046373">
    <property type="entry name" value="Acyl-CoA_Oxase/DH_mid-dom_sf"/>
</dbReference>
<comment type="similarity">
    <text evidence="2 5">Belongs to the acyl-CoA dehydrogenase family.</text>
</comment>
<protein>
    <submittedName>
        <fullName evidence="10">Acyl-CoA dehydrogenase</fullName>
    </submittedName>
</protein>
<reference evidence="10 11" key="1">
    <citation type="submission" date="2019-12" db="EMBL/GenBank/DDBJ databases">
        <title>Genomic-based taxomic classification of the family Erythrobacteraceae.</title>
        <authorList>
            <person name="Xu L."/>
        </authorList>
    </citation>
    <scope>NUCLEOTIDE SEQUENCE [LARGE SCALE GENOMIC DNA]</scope>
    <source>
        <strain evidence="10 11">MCCC 1K01500</strain>
    </source>
</reference>
<dbReference type="Pfam" id="PF02771">
    <property type="entry name" value="Acyl-CoA_dh_N"/>
    <property type="match status" value="1"/>
</dbReference>
<evidence type="ECO:0000259" key="7">
    <source>
        <dbReference type="Pfam" id="PF02770"/>
    </source>
</evidence>
<sequence>MDDVEAILDLAERISERELASHLRAADTMEPSLRADGSVAVLPEVGAAVRLMAEAGMFSTVFPSEHGGLQLPHLVHAAALGILMSGNLSTASFPLLTVGNARLLTTYGSPAQIEAFALPQIAGESMGTMCLSEPHAGSSLGDIRTRAILEGQDELGARYRITGNKMWISGGDQDFSDNIVHLVLAKTLADDGQPLPGSRGISLFVVPKILPGGERNDVAVAGLNHKMGYRGLPNCALNFGEGQQQPAGSAGAVGWLVGEIGQGLPQMFQMMNEARTSVGLAGAMLACRGYQMSLEYARERKQGRTVGIASEDQVPIIEHADVRRMLLAQKAISQGALALVLFSARLLDEEKTAPSLAERKKAAALLALLTPATKSWPAEQAQVSLDHALQIHGGSGYTRDFEIELLYRDNRLNPIHEGTTGIQGIDLVGRKIRREDGETFRVLATDIRTTLGDVPPGSPFEAVASALHTALGAVEAAVEVLLAETDEKRALAHATPFLFAFGHLVVGWLWLDQALAAEASLCDPTAEADLLFVRGRMHACRYFAEVELPRVDIWLEPLIKGSSLVLDMSPEEF</sequence>
<evidence type="ECO:0000313" key="10">
    <source>
        <dbReference type="EMBL" id="MXO60641.1"/>
    </source>
</evidence>
<evidence type="ECO:0000259" key="6">
    <source>
        <dbReference type="Pfam" id="PF00441"/>
    </source>
</evidence>
<dbReference type="Gene3D" id="1.20.140.10">
    <property type="entry name" value="Butyryl-CoA Dehydrogenase, subunit A, domain 3"/>
    <property type="match status" value="1"/>
</dbReference>
<evidence type="ECO:0000259" key="9">
    <source>
        <dbReference type="Pfam" id="PF12806"/>
    </source>
</evidence>
<evidence type="ECO:0000313" key="11">
    <source>
        <dbReference type="Proteomes" id="UP000433652"/>
    </source>
</evidence>
<evidence type="ECO:0000256" key="5">
    <source>
        <dbReference type="RuleBase" id="RU362125"/>
    </source>
</evidence>
<dbReference type="EMBL" id="WTYM01000054">
    <property type="protein sequence ID" value="MXO60641.1"/>
    <property type="molecule type" value="Genomic_DNA"/>
</dbReference>
<feature type="domain" description="Acyl-CoA dehydrogenase/oxidase C-terminal" evidence="6">
    <location>
        <begin position="261"/>
        <end position="424"/>
    </location>
</feature>
<dbReference type="InterPro" id="IPR025878">
    <property type="entry name" value="Acyl-CoA_dh-like_C_dom"/>
</dbReference>
<dbReference type="InterPro" id="IPR013786">
    <property type="entry name" value="AcylCoA_DH/ox_N"/>
</dbReference>
<keyword evidence="3 5" id="KW-0285">Flavoprotein</keyword>
<dbReference type="PANTHER" id="PTHR42803:SF3">
    <property type="entry name" value="ACYL-COA DEHYDROGENASE-RELATED"/>
    <property type="match status" value="1"/>
</dbReference>
<organism evidence="10 11">
    <name type="scientific">Croceibacterium salegens</name>
    <dbReference type="NCBI Taxonomy" id="1737568"/>
    <lineage>
        <taxon>Bacteria</taxon>
        <taxon>Pseudomonadati</taxon>
        <taxon>Pseudomonadota</taxon>
        <taxon>Alphaproteobacteria</taxon>
        <taxon>Sphingomonadales</taxon>
        <taxon>Erythrobacteraceae</taxon>
        <taxon>Croceibacterium</taxon>
    </lineage>
</organism>
<name>A0A6I4SXC6_9SPHN</name>
<dbReference type="PANTHER" id="PTHR42803">
    <property type="entry name" value="ACYL-COA DEHYDROGENASE"/>
    <property type="match status" value="1"/>
</dbReference>
<feature type="domain" description="Acyl-CoA dehydrogenase/oxidase N-terminal" evidence="8">
    <location>
        <begin position="3"/>
        <end position="122"/>
    </location>
</feature>
<dbReference type="AlphaFoldDB" id="A0A6I4SXC6"/>
<proteinExistence type="inferred from homology"/>
<dbReference type="Gene3D" id="2.40.110.10">
    <property type="entry name" value="Butyryl-CoA Dehydrogenase, subunit A, domain 2"/>
    <property type="match status" value="1"/>
</dbReference>
<accession>A0A6I4SXC6</accession>
<dbReference type="Pfam" id="PF02770">
    <property type="entry name" value="Acyl-CoA_dh_M"/>
    <property type="match status" value="1"/>
</dbReference>
<dbReference type="InterPro" id="IPR037069">
    <property type="entry name" value="AcylCoA_DH/ox_N_sf"/>
</dbReference>
<evidence type="ECO:0000256" key="3">
    <source>
        <dbReference type="ARBA" id="ARBA00022630"/>
    </source>
</evidence>
<dbReference type="OrthoDB" id="9807883at2"/>
<dbReference type="Gene3D" id="1.10.540.10">
    <property type="entry name" value="Acyl-CoA dehydrogenase/oxidase, N-terminal domain"/>
    <property type="match status" value="1"/>
</dbReference>
<dbReference type="InterPro" id="IPR009075">
    <property type="entry name" value="AcylCo_DH/oxidase_C"/>
</dbReference>
<keyword evidence="11" id="KW-1185">Reference proteome</keyword>
<evidence type="ECO:0000256" key="1">
    <source>
        <dbReference type="ARBA" id="ARBA00001974"/>
    </source>
</evidence>
<dbReference type="InterPro" id="IPR006091">
    <property type="entry name" value="Acyl-CoA_Oxase/DH_mid-dom"/>
</dbReference>
<keyword evidence="4 5" id="KW-0274">FAD</keyword>
<dbReference type="Proteomes" id="UP000433652">
    <property type="component" value="Unassembled WGS sequence"/>
</dbReference>
<dbReference type="InterPro" id="IPR052166">
    <property type="entry name" value="Diverse_Acyl-CoA_DH"/>
</dbReference>
<evidence type="ECO:0000256" key="2">
    <source>
        <dbReference type="ARBA" id="ARBA00009347"/>
    </source>
</evidence>
<comment type="caution">
    <text evidence="10">The sequence shown here is derived from an EMBL/GenBank/DDBJ whole genome shotgun (WGS) entry which is preliminary data.</text>
</comment>
<gene>
    <name evidence="10" type="ORF">GRI89_13940</name>
</gene>
<dbReference type="GO" id="GO:0050660">
    <property type="term" value="F:flavin adenine dinucleotide binding"/>
    <property type="evidence" value="ECO:0007669"/>
    <property type="project" value="InterPro"/>
</dbReference>
<dbReference type="GO" id="GO:0016627">
    <property type="term" value="F:oxidoreductase activity, acting on the CH-CH group of donors"/>
    <property type="evidence" value="ECO:0007669"/>
    <property type="project" value="InterPro"/>
</dbReference>